<evidence type="ECO:0000313" key="2">
    <source>
        <dbReference type="EMBL" id="BAG45517.1"/>
    </source>
</evidence>
<organism evidence="2 3">
    <name type="scientific">Burkholderia multivorans (strain ATCC 17616 / 249)</name>
    <dbReference type="NCBI Taxonomy" id="395019"/>
    <lineage>
        <taxon>Bacteria</taxon>
        <taxon>Pseudomonadati</taxon>
        <taxon>Pseudomonadota</taxon>
        <taxon>Betaproteobacteria</taxon>
        <taxon>Burkholderiales</taxon>
        <taxon>Burkholderiaceae</taxon>
        <taxon>Burkholderia</taxon>
        <taxon>Burkholderia cepacia complex</taxon>
    </lineage>
</organism>
<accession>A0A0H3KJW3</accession>
<dbReference type="RefSeq" id="WP_012217444.1">
    <property type="nucleotide sequence ID" value="NC_010086.1"/>
</dbReference>
<dbReference type="EMBL" id="AP009386">
    <property type="protein sequence ID" value="BAG45517.1"/>
    <property type="molecule type" value="Genomic_DNA"/>
</dbReference>
<name>A0A0H3KJW3_BURM1</name>
<keyword evidence="3" id="KW-1185">Reference proteome</keyword>
<proteinExistence type="predicted"/>
<dbReference type="KEGG" id="bmj:BMULJ_03645"/>
<dbReference type="HOGENOM" id="CLU_2804148_0_0_4"/>
<evidence type="ECO:0000313" key="3">
    <source>
        <dbReference type="Proteomes" id="UP000008815"/>
    </source>
</evidence>
<dbReference type="KEGG" id="bmu:Bmul_4870"/>
<reference evidence="2 3" key="1">
    <citation type="submission" date="2007-04" db="EMBL/GenBank/DDBJ databases">
        <title>Complete genome sequence of Burkholderia multivorans ATCC 17616.</title>
        <authorList>
            <person name="Ohtsubo Y."/>
            <person name="Yamashita A."/>
            <person name="Kurokawa K."/>
            <person name="Takami H."/>
            <person name="Yuhara S."/>
            <person name="Nishiyama E."/>
            <person name="Endo R."/>
            <person name="Miyazaki R."/>
            <person name="Ono A."/>
            <person name="Yano K."/>
            <person name="Ito M."/>
            <person name="Sota M."/>
            <person name="Yuji N."/>
            <person name="Hattori M."/>
            <person name="Tsuda M."/>
        </authorList>
    </citation>
    <scope>NUCLEOTIDE SEQUENCE [LARGE SCALE GENOMIC DNA]</scope>
    <source>
        <strain evidence="3">ATCC 17616 / 249</strain>
    </source>
</reference>
<dbReference type="STRING" id="395019.BMULJ_03645"/>
<dbReference type="AlphaFoldDB" id="A0A0H3KJW3"/>
<sequence length="67" mass="7785">MRAPLTDVDLRAAWHRLRMVGDFDTSIRHRAVRLVVESAARAMQDREQARLRRASDVKRRAANDVDE</sequence>
<gene>
    <name evidence="2" type="ordered locus">BMULJ_03645</name>
</gene>
<feature type="region of interest" description="Disordered" evidence="1">
    <location>
        <begin position="44"/>
        <end position="67"/>
    </location>
</feature>
<dbReference type="Proteomes" id="UP000008815">
    <property type="component" value="Chromosome 2"/>
</dbReference>
<protein>
    <submittedName>
        <fullName evidence="2">Probable bacteriophage protein</fullName>
    </submittedName>
</protein>
<evidence type="ECO:0000256" key="1">
    <source>
        <dbReference type="SAM" id="MobiDB-lite"/>
    </source>
</evidence>
<dbReference type="eggNOG" id="ENOG5032BGF">
    <property type="taxonomic scope" value="Bacteria"/>
</dbReference>